<sequence length="206" mass="23669">MEMNQYPRPDGPPAYNQQFQPPPSAPPQNYDAGYPQYDQYPKQPMAQGKRTILQKLLVLAHGLLCLAGIILFSITIYTIVRTVQILSWSTVFVFFILFAVTSIAADILKITFIIKQRLIPAWILILEVLAIIFFILRWVLLFWATDLSNLWDDKTGNGDDFDLIAPTLAVIVFTWIVFVGRLLSMAITVIWAIVRRRRNRRQNMAV</sequence>
<feature type="transmembrane region" description="Helical" evidence="2">
    <location>
        <begin position="163"/>
        <end position="194"/>
    </location>
</feature>
<feature type="transmembrane region" description="Helical" evidence="2">
    <location>
        <begin position="120"/>
        <end position="143"/>
    </location>
</feature>
<dbReference type="AlphaFoldDB" id="A0A0A1TLT4"/>
<feature type="transmembrane region" description="Helical" evidence="2">
    <location>
        <begin position="56"/>
        <end position="79"/>
    </location>
</feature>
<keyword evidence="4" id="KW-1185">Reference proteome</keyword>
<dbReference type="Proteomes" id="UP000039046">
    <property type="component" value="Unassembled WGS sequence"/>
</dbReference>
<evidence type="ECO:0008006" key="5">
    <source>
        <dbReference type="Google" id="ProtNLM"/>
    </source>
</evidence>
<feature type="transmembrane region" description="Helical" evidence="2">
    <location>
        <begin position="85"/>
        <end position="108"/>
    </location>
</feature>
<gene>
    <name evidence="3" type="ORF">VHEMI07503</name>
</gene>
<evidence type="ECO:0000256" key="1">
    <source>
        <dbReference type="SAM" id="MobiDB-lite"/>
    </source>
</evidence>
<dbReference type="EMBL" id="CDHN01000004">
    <property type="protein sequence ID" value="CEJ91813.1"/>
    <property type="molecule type" value="Genomic_DNA"/>
</dbReference>
<dbReference type="HOGENOM" id="CLU_1332756_0_0_1"/>
<keyword evidence="2" id="KW-0472">Membrane</keyword>
<evidence type="ECO:0000256" key="2">
    <source>
        <dbReference type="SAM" id="Phobius"/>
    </source>
</evidence>
<keyword evidence="2" id="KW-0812">Transmembrane</keyword>
<feature type="region of interest" description="Disordered" evidence="1">
    <location>
        <begin position="1"/>
        <end position="29"/>
    </location>
</feature>
<reference evidence="3 4" key="1">
    <citation type="journal article" date="2015" name="Genome Announc.">
        <title>Draft Genome Sequence and Gene Annotation of the Entomopathogenic Fungus Verticillium hemipterigenum.</title>
        <authorList>
            <person name="Horn F."/>
            <person name="Habel A."/>
            <person name="Scharf D.H."/>
            <person name="Dworschak J."/>
            <person name="Brakhage A.A."/>
            <person name="Guthke R."/>
            <person name="Hertweck C."/>
            <person name="Linde J."/>
        </authorList>
    </citation>
    <scope>NUCLEOTIDE SEQUENCE [LARGE SCALE GENOMIC DNA]</scope>
</reference>
<protein>
    <recommendedName>
        <fullName evidence="5">MARVEL domain-containing protein</fullName>
    </recommendedName>
</protein>
<proteinExistence type="predicted"/>
<organism evidence="3 4">
    <name type="scientific">[Torrubiella] hemipterigena</name>
    <dbReference type="NCBI Taxonomy" id="1531966"/>
    <lineage>
        <taxon>Eukaryota</taxon>
        <taxon>Fungi</taxon>
        <taxon>Dikarya</taxon>
        <taxon>Ascomycota</taxon>
        <taxon>Pezizomycotina</taxon>
        <taxon>Sordariomycetes</taxon>
        <taxon>Hypocreomycetidae</taxon>
        <taxon>Hypocreales</taxon>
        <taxon>Clavicipitaceae</taxon>
        <taxon>Clavicipitaceae incertae sedis</taxon>
        <taxon>'Torrubiella' clade</taxon>
    </lineage>
</organism>
<evidence type="ECO:0000313" key="3">
    <source>
        <dbReference type="EMBL" id="CEJ91813.1"/>
    </source>
</evidence>
<name>A0A0A1TLT4_9HYPO</name>
<evidence type="ECO:0000313" key="4">
    <source>
        <dbReference type="Proteomes" id="UP000039046"/>
    </source>
</evidence>
<keyword evidence="2" id="KW-1133">Transmembrane helix</keyword>
<accession>A0A0A1TLT4</accession>